<reference evidence="1 2" key="2">
    <citation type="journal article" date="2012" name="Proc. Natl. Acad. Sci. U.S.A.">
        <title>Antigenic diversity is generated by distinct evolutionary mechanisms in African trypanosome species.</title>
        <authorList>
            <person name="Jackson A.P."/>
            <person name="Berry A."/>
            <person name="Aslett M."/>
            <person name="Allison H.C."/>
            <person name="Burton P."/>
            <person name="Vavrova-Anderson J."/>
            <person name="Brown R."/>
            <person name="Browne H."/>
            <person name="Corton N."/>
            <person name="Hauser H."/>
            <person name="Gamble J."/>
            <person name="Gilderthorp R."/>
            <person name="Marcello L."/>
            <person name="McQuillan J."/>
            <person name="Otto T.D."/>
            <person name="Quail M.A."/>
            <person name="Sanders M.J."/>
            <person name="van Tonder A."/>
            <person name="Ginger M.L."/>
            <person name="Field M.C."/>
            <person name="Barry J.D."/>
            <person name="Hertz-Fowler C."/>
            <person name="Berriman M."/>
        </authorList>
    </citation>
    <scope>NUCLEOTIDE SEQUENCE [LARGE SCALE GENOMIC DNA]</scope>
    <source>
        <strain evidence="1 2">IL3000</strain>
    </source>
</reference>
<sequence>MTEANKDVGAEILEKYFSDAYLFEQKNSFFREKVSPRDTGGLEVPPSITCTAFLRYANCPVDEKNTAAIFAAAATSALVEAVEGEGGVRCLRRRRFLDPKDDPALRSVVVWPLHRASTVEEVTAFFQEYGTVQSVAQLPRSPNDTQINTSFVVRFATEGEAIKCTKAVITLGKAPTPLAQHFLPSRIRAVLLEEHYAKVAERNRADGDAQLLHNVVQAQRTLAELQEPVIKRSLNRGVTLKVEGVPHGTSWATVKMKLGNLSITNPALKKSITLVKVEDNDATSPAAPHRAFVVCRNSSTANELLASYNLADGNFGQDLRTICPRLLPLTPEEEEYARRNFPEWCKRRVEAKQADNQKRFRSTN</sequence>
<reference evidence="2" key="1">
    <citation type="submission" date="2011-07" db="EMBL/GenBank/DDBJ databases">
        <title>Divergent evolution of antigenic variation in African trypanosomes.</title>
        <authorList>
            <person name="Jackson A.P."/>
            <person name="Berry A."/>
            <person name="Allison H.C."/>
            <person name="Burton P."/>
            <person name="Anderson J."/>
            <person name="Aslett M."/>
            <person name="Brown R."/>
            <person name="Corton N."/>
            <person name="Harris D."/>
            <person name="Hauser H."/>
            <person name="Gamble J."/>
            <person name="Gilderthorp R."/>
            <person name="McQuillan J."/>
            <person name="Quail M.A."/>
            <person name="Sanders M."/>
            <person name="Van Tonder A."/>
            <person name="Ginger M.L."/>
            <person name="Donelson J.E."/>
            <person name="Field M.C."/>
            <person name="Barry J.D."/>
            <person name="Berriman M."/>
            <person name="Hertz-Fowler C."/>
        </authorList>
    </citation>
    <scope>NUCLEOTIDE SEQUENCE [LARGE SCALE GENOMIC DNA]</scope>
    <source>
        <strain evidence="2">IL3000</strain>
    </source>
</reference>
<protein>
    <submittedName>
        <fullName evidence="1">WGS project CAEQ00000000 data, annotated contig 1806</fullName>
    </submittedName>
</protein>
<dbReference type="OMA" id="WRAFVIC"/>
<dbReference type="InterPro" id="IPR035979">
    <property type="entry name" value="RBD_domain_sf"/>
</dbReference>
<accession>F9W902</accession>
<gene>
    <name evidence="1" type="ORF">TCIL3000_0_44250</name>
</gene>
<dbReference type="SUPFAM" id="SSF54928">
    <property type="entry name" value="RNA-binding domain, RBD"/>
    <property type="match status" value="1"/>
</dbReference>
<keyword evidence="2" id="KW-1185">Reference proteome</keyword>
<dbReference type="GO" id="GO:0003676">
    <property type="term" value="F:nucleic acid binding"/>
    <property type="evidence" value="ECO:0007669"/>
    <property type="project" value="InterPro"/>
</dbReference>
<evidence type="ECO:0000313" key="2">
    <source>
        <dbReference type="Proteomes" id="UP000000702"/>
    </source>
</evidence>
<name>F9W902_TRYCI</name>
<comment type="caution">
    <text evidence="1">The sequence shown here is derived from an EMBL/GenBank/DDBJ whole genome shotgun (WGS) entry which is preliminary data.</text>
</comment>
<organism evidence="1 2">
    <name type="scientific">Trypanosoma congolense (strain IL3000)</name>
    <dbReference type="NCBI Taxonomy" id="1068625"/>
    <lineage>
        <taxon>Eukaryota</taxon>
        <taxon>Discoba</taxon>
        <taxon>Euglenozoa</taxon>
        <taxon>Kinetoplastea</taxon>
        <taxon>Metakinetoplastina</taxon>
        <taxon>Trypanosomatida</taxon>
        <taxon>Trypanosomatidae</taxon>
        <taxon>Trypanosoma</taxon>
        <taxon>Nannomonas</taxon>
    </lineage>
</organism>
<proteinExistence type="predicted"/>
<dbReference type="VEuPathDB" id="TriTrypDB:TcIL3000_0_44250"/>
<dbReference type="Proteomes" id="UP000000702">
    <property type="component" value="Unassembled WGS sequence"/>
</dbReference>
<evidence type="ECO:0000313" key="1">
    <source>
        <dbReference type="EMBL" id="CCD13691.1"/>
    </source>
</evidence>
<dbReference type="AlphaFoldDB" id="F9W902"/>
<dbReference type="EMBL" id="CAEQ01001248">
    <property type="protein sequence ID" value="CCD13691.1"/>
    <property type="molecule type" value="Genomic_DNA"/>
</dbReference>